<dbReference type="GO" id="GO:0009611">
    <property type="term" value="P:response to wounding"/>
    <property type="evidence" value="ECO:0007669"/>
    <property type="project" value="UniProtKB-UniRule"/>
</dbReference>
<evidence type="ECO:0000256" key="2">
    <source>
        <dbReference type="RuleBase" id="RU369065"/>
    </source>
</evidence>
<dbReference type="PANTHER" id="PTHR33077">
    <property type="entry name" value="PROTEIN TIFY 4A-RELATED-RELATED"/>
    <property type="match status" value="1"/>
</dbReference>
<evidence type="ECO:0000256" key="1">
    <source>
        <dbReference type="ARBA" id="ARBA00008614"/>
    </source>
</evidence>
<gene>
    <name evidence="5" type="ORF">Din_017348</name>
</gene>
<name>A0A5B6ZTY1_DAVIN</name>
<dbReference type="EMBL" id="GHES01017348">
    <property type="protein sequence ID" value="MPA47907.1"/>
    <property type="molecule type" value="Transcribed_RNA"/>
</dbReference>
<dbReference type="SMART" id="SM00979">
    <property type="entry name" value="TIFY"/>
    <property type="match status" value="1"/>
</dbReference>
<accession>A0A5B6ZTY1</accession>
<dbReference type="InterPro" id="IPR010399">
    <property type="entry name" value="Tify_dom"/>
</dbReference>
<feature type="region of interest" description="Disordered" evidence="3">
    <location>
        <begin position="399"/>
        <end position="444"/>
    </location>
</feature>
<dbReference type="PANTHER" id="PTHR33077:SF8">
    <property type="entry name" value="PROTEIN TIFY 8"/>
    <property type="match status" value="1"/>
</dbReference>
<evidence type="ECO:0000259" key="4">
    <source>
        <dbReference type="PROSITE" id="PS51320"/>
    </source>
</evidence>
<feature type="compositionally biased region" description="Polar residues" evidence="3">
    <location>
        <begin position="73"/>
        <end position="87"/>
    </location>
</feature>
<proteinExistence type="inferred from homology"/>
<protein>
    <recommendedName>
        <fullName evidence="2">Protein TIFY</fullName>
    </recommendedName>
    <alternativeName>
        <fullName evidence="2">Jasmonate ZIM domain-containing protein</fullName>
    </alternativeName>
</protein>
<keyword evidence="2" id="KW-0539">Nucleus</keyword>
<feature type="domain" description="Tify" evidence="4">
    <location>
        <begin position="299"/>
        <end position="334"/>
    </location>
</feature>
<sequence>MAVLLMMAQSKSNANTSADEVKPTIFHDFLSRNCASDSSPAAKTAGDVRLSEASQSASASLGASSGGGGRGPISTTSDLGSERQVSNHLEGVPFYGPRSDFSGPEISNRLAGSKRSNSDSGFMGSFRDGFPQMGPESSESSHLMKMLRNVGGERPRRSHEEEMFFSMHSARPASASLILQPPTGRTDASFSRWERAIPINVGPTAQYPPRASQVAPFGYQVPSNKSKDANAGPSIIFQAAADEGSRTGIKGSGILSSINASGGVSEKTPSGMLPSGSKQKSMTHISEPESSIPPSQHGLTSAGRQMTIFYGGQAHVFDDVHPNKADVIMALAGSNGGSWSTTYLSKSAVKPSHGESCMPSGENETGVFSNFALPHEFRGRLPATGSSSHGFGTGDRISVAPGGFQGGVSGKDTRTSVQAAEPGSEEKQERPNLAVGFNTRYKTS</sequence>
<evidence type="ECO:0000313" key="5">
    <source>
        <dbReference type="EMBL" id="MPA47907.1"/>
    </source>
</evidence>
<comment type="subcellular location">
    <subcellularLocation>
        <location evidence="2">Nucleus</location>
    </subcellularLocation>
</comment>
<feature type="region of interest" description="Disordered" evidence="3">
    <location>
        <begin position="260"/>
        <end position="300"/>
    </location>
</feature>
<dbReference type="GO" id="GO:0005634">
    <property type="term" value="C:nucleus"/>
    <property type="evidence" value="ECO:0007669"/>
    <property type="project" value="UniProtKB-SubCell"/>
</dbReference>
<dbReference type="GO" id="GO:0031347">
    <property type="term" value="P:regulation of defense response"/>
    <property type="evidence" value="ECO:0007669"/>
    <property type="project" value="UniProtKB-UniRule"/>
</dbReference>
<dbReference type="Pfam" id="PF06200">
    <property type="entry name" value="tify"/>
    <property type="match status" value="1"/>
</dbReference>
<dbReference type="PROSITE" id="PS51320">
    <property type="entry name" value="TIFY"/>
    <property type="match status" value="1"/>
</dbReference>
<comment type="similarity">
    <text evidence="1 2">Belongs to the TIFY/JAZ family.</text>
</comment>
<comment type="domain">
    <text evidence="2">The jas domain is required for interaction with COI1.</text>
</comment>
<dbReference type="InterPro" id="IPR040390">
    <property type="entry name" value="TIFY/JAZ"/>
</dbReference>
<comment type="function">
    <text evidence="2">Repressor of jasmonate responses.</text>
</comment>
<dbReference type="AlphaFoldDB" id="A0A5B6ZTY1"/>
<organism evidence="5">
    <name type="scientific">Davidia involucrata</name>
    <name type="common">Dove tree</name>
    <dbReference type="NCBI Taxonomy" id="16924"/>
    <lineage>
        <taxon>Eukaryota</taxon>
        <taxon>Viridiplantae</taxon>
        <taxon>Streptophyta</taxon>
        <taxon>Embryophyta</taxon>
        <taxon>Tracheophyta</taxon>
        <taxon>Spermatophyta</taxon>
        <taxon>Magnoliopsida</taxon>
        <taxon>eudicotyledons</taxon>
        <taxon>Gunneridae</taxon>
        <taxon>Pentapetalae</taxon>
        <taxon>asterids</taxon>
        <taxon>Cornales</taxon>
        <taxon>Nyssaceae</taxon>
        <taxon>Davidia</taxon>
    </lineage>
</organism>
<dbReference type="GO" id="GO:2000022">
    <property type="term" value="P:regulation of jasmonic acid mediated signaling pathway"/>
    <property type="evidence" value="ECO:0007669"/>
    <property type="project" value="UniProtKB-UniRule"/>
</dbReference>
<feature type="region of interest" description="Disordered" evidence="3">
    <location>
        <begin position="56"/>
        <end position="139"/>
    </location>
</feature>
<evidence type="ECO:0000256" key="3">
    <source>
        <dbReference type="SAM" id="MobiDB-lite"/>
    </source>
</evidence>
<reference evidence="5" key="1">
    <citation type="submission" date="2019-08" db="EMBL/GenBank/DDBJ databases">
        <title>Reference gene set and small RNA set construction with multiple tissues from Davidia involucrata Baill.</title>
        <authorList>
            <person name="Yang H."/>
            <person name="Zhou C."/>
            <person name="Li G."/>
            <person name="Wang J."/>
            <person name="Gao P."/>
            <person name="Wang M."/>
            <person name="Wang R."/>
            <person name="Zhao Y."/>
        </authorList>
    </citation>
    <scope>NUCLEOTIDE SEQUENCE</scope>
    <source>
        <tissue evidence="5">Mixed with DoveR01_LX</tissue>
    </source>
</reference>
<keyword evidence="2" id="KW-1184">Jasmonic acid signaling pathway</keyword>